<sequence>MQCQPFQGYGNVTNQDYSRWRIAVHAIVVDKKQAVTQVTKGSNRWRRHFLTQSEEAQDSEKDNNKTHPPDYVVHACLLKLFIFKRWGVVSPIIHVVACDFILPLIEFYFSSPSHI</sequence>
<protein>
    <submittedName>
        <fullName evidence="1">Uncharacterized protein</fullName>
    </submittedName>
</protein>
<dbReference type="AlphaFoldDB" id="A0A1I7FM28"/>
<dbReference type="EMBL" id="FPBZ01000002">
    <property type="protein sequence ID" value="SFU37231.1"/>
    <property type="molecule type" value="Genomic_DNA"/>
</dbReference>
<accession>A0A1I7FM28</accession>
<proteinExistence type="predicted"/>
<evidence type="ECO:0000313" key="2">
    <source>
        <dbReference type="Proteomes" id="UP000182649"/>
    </source>
</evidence>
<gene>
    <name evidence="1" type="ORF">SAMN05216417_1024</name>
</gene>
<dbReference type="Proteomes" id="UP000182649">
    <property type="component" value="Unassembled WGS sequence"/>
</dbReference>
<name>A0A1I7FM28_9PROT</name>
<reference evidence="1 2" key="1">
    <citation type="submission" date="2016-10" db="EMBL/GenBank/DDBJ databases">
        <authorList>
            <person name="de Groot N.N."/>
        </authorList>
    </citation>
    <scope>NUCLEOTIDE SEQUENCE [LARGE SCALE GENOMIC DNA]</scope>
    <source>
        <strain evidence="1 2">Nl14</strain>
    </source>
</reference>
<organism evidence="1 2">
    <name type="scientific">Nitrosospira multiformis</name>
    <dbReference type="NCBI Taxonomy" id="1231"/>
    <lineage>
        <taxon>Bacteria</taxon>
        <taxon>Pseudomonadati</taxon>
        <taxon>Pseudomonadota</taxon>
        <taxon>Betaproteobacteria</taxon>
        <taxon>Nitrosomonadales</taxon>
        <taxon>Nitrosomonadaceae</taxon>
        <taxon>Nitrosospira</taxon>
    </lineage>
</organism>
<evidence type="ECO:0000313" key="1">
    <source>
        <dbReference type="EMBL" id="SFU37231.1"/>
    </source>
</evidence>